<sequence>MATMTYTTLQDLLTEASSGPFVSLYMPLEANQSADKSKLKMRHLLTHAKEVMASAWPEVDWAPFADLLQPLVDDPSQIASLSGQGMGVLANSDAIYIRDLEYPVSEMAMVTAMPQILPLLLDDQRHLDFDLLTLQGDQIGLYHNAGDVLTPVALGADAPLTLKGTLGTELRGGSLNSVRQGGPGATYHGHNAKSEEDEIDRRRYYQAVDSYVADHFSKPNARRLVVMGLPQNIAMFCEVSRNTHLSGSMQVEASPANMTLSQLDEAVDPVRLEHVRQRQEAISAQLDGARSKGRYLEDVGGIIDALHHRAIAQLVIRQGARINGRLHGQKIDTESEMAKHNNLLNDLADLTIAQGGTVNVLPSDLMEPAAAAIRRYSEE</sequence>
<feature type="region of interest" description="Disordered" evidence="1">
    <location>
        <begin position="173"/>
        <end position="195"/>
    </location>
</feature>
<dbReference type="EMBL" id="JBHTOC010000003">
    <property type="protein sequence ID" value="MFD1429151.1"/>
    <property type="molecule type" value="Genomic_DNA"/>
</dbReference>
<evidence type="ECO:0000256" key="1">
    <source>
        <dbReference type="SAM" id="MobiDB-lite"/>
    </source>
</evidence>
<dbReference type="Proteomes" id="UP001597196">
    <property type="component" value="Unassembled WGS sequence"/>
</dbReference>
<keyword evidence="4" id="KW-1185">Reference proteome</keyword>
<organism evidence="3 4">
    <name type="scientific">Lacticaseibacillus mingshuiensis</name>
    <dbReference type="NCBI Taxonomy" id="2799574"/>
    <lineage>
        <taxon>Bacteria</taxon>
        <taxon>Bacillati</taxon>
        <taxon>Bacillota</taxon>
        <taxon>Bacilli</taxon>
        <taxon>Lactobacillales</taxon>
        <taxon>Lactobacillaceae</taxon>
        <taxon>Lacticaseibacillus</taxon>
    </lineage>
</organism>
<name>A0ABW4CHX2_9LACO</name>
<feature type="domain" description="Bacterial archaeo-eukaryotic release factor family 6" evidence="2">
    <location>
        <begin position="128"/>
        <end position="270"/>
    </location>
</feature>
<evidence type="ECO:0000313" key="4">
    <source>
        <dbReference type="Proteomes" id="UP001597196"/>
    </source>
</evidence>
<evidence type="ECO:0000313" key="3">
    <source>
        <dbReference type="EMBL" id="MFD1429151.1"/>
    </source>
</evidence>
<comment type="caution">
    <text evidence="3">The sequence shown here is derived from an EMBL/GenBank/DDBJ whole genome shotgun (WGS) entry which is preliminary data.</text>
</comment>
<reference evidence="4" key="1">
    <citation type="journal article" date="2019" name="Int. J. Syst. Evol. Microbiol.">
        <title>The Global Catalogue of Microorganisms (GCM) 10K type strain sequencing project: providing services to taxonomists for standard genome sequencing and annotation.</title>
        <authorList>
            <consortium name="The Broad Institute Genomics Platform"/>
            <consortium name="The Broad Institute Genome Sequencing Center for Infectious Disease"/>
            <person name="Wu L."/>
            <person name="Ma J."/>
        </authorList>
    </citation>
    <scope>NUCLEOTIDE SEQUENCE [LARGE SCALE GENOMIC DNA]</scope>
    <source>
        <strain evidence="4">CCM 8980</strain>
    </source>
</reference>
<dbReference type="RefSeq" id="WP_203626102.1">
    <property type="nucleotide sequence ID" value="NZ_BOLQ01000002.1"/>
</dbReference>
<dbReference type="InterPro" id="IPR040628">
    <property type="entry name" value="BaeRF_family6"/>
</dbReference>
<evidence type="ECO:0000259" key="2">
    <source>
        <dbReference type="Pfam" id="PF18848"/>
    </source>
</evidence>
<accession>A0ABW4CHX2</accession>
<gene>
    <name evidence="3" type="ORF">ACFQ4P_02660</name>
</gene>
<protein>
    <recommendedName>
        <fullName evidence="2">Bacterial archaeo-eukaryotic release factor family 6 domain-containing protein</fullName>
    </recommendedName>
</protein>
<dbReference type="Pfam" id="PF18848">
    <property type="entry name" value="baeRF_family6"/>
    <property type="match status" value="1"/>
</dbReference>
<proteinExistence type="predicted"/>